<proteinExistence type="predicted"/>
<protein>
    <submittedName>
        <fullName evidence="1">Uncharacterized protein</fullName>
    </submittedName>
</protein>
<name>A0ABQ8JWI6_DERPT</name>
<accession>A0ABQ8JWI6</accession>
<keyword evidence="2" id="KW-1185">Reference proteome</keyword>
<organism evidence="1 2">
    <name type="scientific">Dermatophagoides pteronyssinus</name>
    <name type="common">European house dust mite</name>
    <dbReference type="NCBI Taxonomy" id="6956"/>
    <lineage>
        <taxon>Eukaryota</taxon>
        <taxon>Metazoa</taxon>
        <taxon>Ecdysozoa</taxon>
        <taxon>Arthropoda</taxon>
        <taxon>Chelicerata</taxon>
        <taxon>Arachnida</taxon>
        <taxon>Acari</taxon>
        <taxon>Acariformes</taxon>
        <taxon>Sarcoptiformes</taxon>
        <taxon>Astigmata</taxon>
        <taxon>Psoroptidia</taxon>
        <taxon>Analgoidea</taxon>
        <taxon>Pyroglyphidae</taxon>
        <taxon>Dermatophagoidinae</taxon>
        <taxon>Dermatophagoides</taxon>
    </lineage>
</organism>
<sequence length="85" mass="9075">MKRILAPLAYLGDGNNNGLNELKNEYVELNKPGVGLAKNGDVYVTIGVCNDCANDKLFCVGLFVGSIDGINILLLFCSPVVDVDD</sequence>
<reference evidence="1 2" key="2">
    <citation type="journal article" date="2022" name="Mol. Biol. Evol.">
        <title>Comparative Genomics Reveals Insights into the Divergent Evolution of Astigmatic Mites and Household Pest Adaptations.</title>
        <authorList>
            <person name="Xiong Q."/>
            <person name="Wan A.T."/>
            <person name="Liu X."/>
            <person name="Fung C.S."/>
            <person name="Xiao X."/>
            <person name="Malainual N."/>
            <person name="Hou J."/>
            <person name="Wang L."/>
            <person name="Wang M."/>
            <person name="Yang K.Y."/>
            <person name="Cui Y."/>
            <person name="Leung E.L."/>
            <person name="Nong W."/>
            <person name="Shin S.K."/>
            <person name="Au S.W."/>
            <person name="Jeong K.Y."/>
            <person name="Chew F.T."/>
            <person name="Hui J.H."/>
            <person name="Leung T.F."/>
            <person name="Tungtrongchitr A."/>
            <person name="Zhong N."/>
            <person name="Liu Z."/>
            <person name="Tsui S.K."/>
        </authorList>
    </citation>
    <scope>NUCLEOTIDE SEQUENCE [LARGE SCALE GENOMIC DNA]</scope>
    <source>
        <strain evidence="1">Derp</strain>
    </source>
</reference>
<gene>
    <name evidence="1" type="ORF">DERP_011658</name>
</gene>
<comment type="caution">
    <text evidence="1">The sequence shown here is derived from an EMBL/GenBank/DDBJ whole genome shotgun (WGS) entry which is preliminary data.</text>
</comment>
<reference evidence="1 2" key="1">
    <citation type="journal article" date="2018" name="J. Allergy Clin. Immunol.">
        <title>High-quality assembly of Dermatophagoides pteronyssinus genome and transcriptome reveals a wide range of novel allergens.</title>
        <authorList>
            <person name="Liu X.Y."/>
            <person name="Yang K.Y."/>
            <person name="Wang M.Q."/>
            <person name="Kwok J.S."/>
            <person name="Zeng X."/>
            <person name="Yang Z."/>
            <person name="Xiao X.J."/>
            <person name="Lau C.P."/>
            <person name="Li Y."/>
            <person name="Huang Z.M."/>
            <person name="Ba J.G."/>
            <person name="Yim A.K."/>
            <person name="Ouyang C.Y."/>
            <person name="Ngai S.M."/>
            <person name="Chan T.F."/>
            <person name="Leung E.L."/>
            <person name="Liu L."/>
            <person name="Liu Z.G."/>
            <person name="Tsui S.K."/>
        </authorList>
    </citation>
    <scope>NUCLEOTIDE SEQUENCE [LARGE SCALE GENOMIC DNA]</scope>
    <source>
        <strain evidence="1">Derp</strain>
    </source>
</reference>
<evidence type="ECO:0000313" key="1">
    <source>
        <dbReference type="EMBL" id="KAH9426988.1"/>
    </source>
</evidence>
<dbReference type="EMBL" id="NJHN03000007">
    <property type="protein sequence ID" value="KAH9426988.1"/>
    <property type="molecule type" value="Genomic_DNA"/>
</dbReference>
<dbReference type="Proteomes" id="UP000887458">
    <property type="component" value="Unassembled WGS sequence"/>
</dbReference>
<evidence type="ECO:0000313" key="2">
    <source>
        <dbReference type="Proteomes" id="UP000887458"/>
    </source>
</evidence>